<proteinExistence type="predicted"/>
<feature type="compositionally biased region" description="Pro residues" evidence="1">
    <location>
        <begin position="149"/>
        <end position="162"/>
    </location>
</feature>
<feature type="compositionally biased region" description="Low complexity" evidence="1">
    <location>
        <begin position="138"/>
        <end position="148"/>
    </location>
</feature>
<comment type="caution">
    <text evidence="2">The sequence shown here is derived from an EMBL/GenBank/DDBJ whole genome shotgun (WGS) entry which is preliminary data.</text>
</comment>
<feature type="compositionally biased region" description="Pro residues" evidence="1">
    <location>
        <begin position="192"/>
        <end position="206"/>
    </location>
</feature>
<keyword evidence="3" id="KW-1185">Reference proteome</keyword>
<evidence type="ECO:0000256" key="1">
    <source>
        <dbReference type="SAM" id="MobiDB-lite"/>
    </source>
</evidence>
<feature type="region of interest" description="Disordered" evidence="1">
    <location>
        <begin position="49"/>
        <end position="169"/>
    </location>
</feature>
<protein>
    <submittedName>
        <fullName evidence="2">Uncharacterized protein</fullName>
    </submittedName>
</protein>
<dbReference type="AlphaFoldDB" id="A0AAE1KXH2"/>
<feature type="compositionally biased region" description="Pro residues" evidence="1">
    <location>
        <begin position="84"/>
        <end position="121"/>
    </location>
</feature>
<feature type="region of interest" description="Disordered" evidence="1">
    <location>
        <begin position="183"/>
        <end position="251"/>
    </location>
</feature>
<evidence type="ECO:0000313" key="3">
    <source>
        <dbReference type="Proteomes" id="UP001286313"/>
    </source>
</evidence>
<accession>A0AAE1KXH2</accession>
<dbReference type="EMBL" id="JAWQEG010000542">
    <property type="protein sequence ID" value="KAK3888594.1"/>
    <property type="molecule type" value="Genomic_DNA"/>
</dbReference>
<evidence type="ECO:0000313" key="2">
    <source>
        <dbReference type="EMBL" id="KAK3888594.1"/>
    </source>
</evidence>
<reference evidence="2" key="1">
    <citation type="submission" date="2023-10" db="EMBL/GenBank/DDBJ databases">
        <title>Genome assemblies of two species of porcelain crab, Petrolisthes cinctipes and Petrolisthes manimaculis (Anomura: Porcellanidae).</title>
        <authorList>
            <person name="Angst P."/>
        </authorList>
    </citation>
    <scope>NUCLEOTIDE SEQUENCE</scope>
    <source>
        <strain evidence="2">PB745_01</strain>
        <tissue evidence="2">Gill</tissue>
    </source>
</reference>
<organism evidence="2 3">
    <name type="scientific">Petrolisthes cinctipes</name>
    <name type="common">Flat porcelain crab</name>
    <dbReference type="NCBI Taxonomy" id="88211"/>
    <lineage>
        <taxon>Eukaryota</taxon>
        <taxon>Metazoa</taxon>
        <taxon>Ecdysozoa</taxon>
        <taxon>Arthropoda</taxon>
        <taxon>Crustacea</taxon>
        <taxon>Multicrustacea</taxon>
        <taxon>Malacostraca</taxon>
        <taxon>Eumalacostraca</taxon>
        <taxon>Eucarida</taxon>
        <taxon>Decapoda</taxon>
        <taxon>Pleocyemata</taxon>
        <taxon>Anomura</taxon>
        <taxon>Galatheoidea</taxon>
        <taxon>Porcellanidae</taxon>
        <taxon>Petrolisthes</taxon>
    </lineage>
</organism>
<feature type="compositionally biased region" description="Polar residues" evidence="1">
    <location>
        <begin position="234"/>
        <end position="251"/>
    </location>
</feature>
<sequence length="251" mass="27923">MLHAISFTPRHITTHNPEPTRTPLLPPVTPEELQFYAEAVDTLTATIQRRHRAQPHHADTPFPQQLPSPRLPTPHFSFHISTSPPLPITPPSPLYQPHPTPEYPPSPLPPHTSTPYPPPLVHAPQTFHDTIPHTQPIPSYHTSHHQTSTPPPTPTTIPPSPPHSHAHSNMLLPASHYHLPKHHSLITSSHPHPSPTYPTIPPPQPSSPSLFLSHPYGTTPSFSSRAYRHPRSYTRPTYPNSPTRTSHSSST</sequence>
<gene>
    <name evidence="2" type="ORF">Pcinc_007320</name>
</gene>
<dbReference type="Proteomes" id="UP001286313">
    <property type="component" value="Unassembled WGS sequence"/>
</dbReference>
<feature type="region of interest" description="Disordered" evidence="1">
    <location>
        <begin position="1"/>
        <end position="24"/>
    </location>
</feature>
<name>A0AAE1KXH2_PETCI</name>